<feature type="domain" description="OmpA-like" evidence="7">
    <location>
        <begin position="342"/>
        <end position="461"/>
    </location>
</feature>
<evidence type="ECO:0000259" key="7">
    <source>
        <dbReference type="PROSITE" id="PS51123"/>
    </source>
</evidence>
<dbReference type="EMBL" id="MKVH01000008">
    <property type="protein sequence ID" value="OJX59994.1"/>
    <property type="molecule type" value="Genomic_DNA"/>
</dbReference>
<reference evidence="8 9" key="1">
    <citation type="submission" date="2016-09" db="EMBL/GenBank/DDBJ databases">
        <title>Genome-resolved meta-omics ties microbial dynamics to process performance in biotechnology for thiocyanate degradation.</title>
        <authorList>
            <person name="Kantor R.S."/>
            <person name="Huddy R.J."/>
            <person name="Iyer R."/>
            <person name="Thomas B.C."/>
            <person name="Brown C.T."/>
            <person name="Anantharaman K."/>
            <person name="Tringe S."/>
            <person name="Hettich R.L."/>
            <person name="Harrison S.T."/>
            <person name="Banfield J.F."/>
        </authorList>
    </citation>
    <scope>NUCLEOTIDE SEQUENCE [LARGE SCALE GENOMIC DNA]</scope>
    <source>
        <strain evidence="8">59-99</strain>
    </source>
</reference>
<evidence type="ECO:0000313" key="8">
    <source>
        <dbReference type="EMBL" id="OJX59994.1"/>
    </source>
</evidence>
<dbReference type="Gene3D" id="3.30.1330.60">
    <property type="entry name" value="OmpA-like domain"/>
    <property type="match status" value="1"/>
</dbReference>
<dbReference type="InterPro" id="IPR036465">
    <property type="entry name" value="vWFA_dom_sf"/>
</dbReference>
<evidence type="ECO:0000256" key="1">
    <source>
        <dbReference type="ARBA" id="ARBA00004442"/>
    </source>
</evidence>
<dbReference type="InterPro" id="IPR002035">
    <property type="entry name" value="VWF_A"/>
</dbReference>
<feature type="domain" description="VWFA" evidence="6">
    <location>
        <begin position="131"/>
        <end position="304"/>
    </location>
</feature>
<dbReference type="PROSITE" id="PS51123">
    <property type="entry name" value="OMPA_2"/>
    <property type="match status" value="1"/>
</dbReference>
<keyword evidence="2 4" id="KW-0472">Membrane</keyword>
<evidence type="ECO:0000256" key="4">
    <source>
        <dbReference type="PROSITE-ProRule" id="PRU00473"/>
    </source>
</evidence>
<dbReference type="GO" id="GO:0009279">
    <property type="term" value="C:cell outer membrane"/>
    <property type="evidence" value="ECO:0007669"/>
    <property type="project" value="UniProtKB-SubCell"/>
</dbReference>
<gene>
    <name evidence="8" type="ORF">BGO89_08365</name>
</gene>
<dbReference type="InterPro" id="IPR006665">
    <property type="entry name" value="OmpA-like"/>
</dbReference>
<dbReference type="Proteomes" id="UP000184233">
    <property type="component" value="Unassembled WGS sequence"/>
</dbReference>
<feature type="chain" id="PRO_5012183222" description="VWFA domain-containing protein" evidence="5">
    <location>
        <begin position="26"/>
        <end position="461"/>
    </location>
</feature>
<keyword evidence="5" id="KW-0732">Signal</keyword>
<dbReference type="PANTHER" id="PTHR30329:SF21">
    <property type="entry name" value="LIPOPROTEIN YIAD-RELATED"/>
    <property type="match status" value="1"/>
</dbReference>
<dbReference type="SMART" id="SM00327">
    <property type="entry name" value="VWA"/>
    <property type="match status" value="1"/>
</dbReference>
<organism evidence="8 9">
    <name type="scientific">Candidatus Kapaibacterium thiocyanatum</name>
    <dbReference type="NCBI Taxonomy" id="1895771"/>
    <lineage>
        <taxon>Bacteria</taxon>
        <taxon>Pseudomonadati</taxon>
        <taxon>Candidatus Kapaibacteriota</taxon>
        <taxon>Candidatus Kapaibacteriia</taxon>
        <taxon>Candidatus Kapaibacteriales</taxon>
        <taxon>Candidatus Kapaibacteriaceae</taxon>
        <taxon>Candidatus Kapaibacterium</taxon>
    </lineage>
</organism>
<evidence type="ECO:0008006" key="10">
    <source>
        <dbReference type="Google" id="ProtNLM"/>
    </source>
</evidence>
<evidence type="ECO:0000259" key="6">
    <source>
        <dbReference type="PROSITE" id="PS50234"/>
    </source>
</evidence>
<keyword evidence="3" id="KW-0998">Cell outer membrane</keyword>
<dbReference type="Gene3D" id="3.40.50.410">
    <property type="entry name" value="von Willebrand factor, type A domain"/>
    <property type="match status" value="1"/>
</dbReference>
<dbReference type="CDD" id="cd00198">
    <property type="entry name" value="vWFA"/>
    <property type="match status" value="1"/>
</dbReference>
<dbReference type="PRINTS" id="PR01021">
    <property type="entry name" value="OMPADOMAIN"/>
</dbReference>
<dbReference type="PANTHER" id="PTHR30329">
    <property type="entry name" value="STATOR ELEMENT OF FLAGELLAR MOTOR COMPLEX"/>
    <property type="match status" value="1"/>
</dbReference>
<comment type="caution">
    <text evidence="8">The sequence shown here is derived from an EMBL/GenBank/DDBJ whole genome shotgun (WGS) entry which is preliminary data.</text>
</comment>
<feature type="signal peptide" evidence="5">
    <location>
        <begin position="1"/>
        <end position="25"/>
    </location>
</feature>
<dbReference type="PROSITE" id="PS50234">
    <property type="entry name" value="VWFA"/>
    <property type="match status" value="1"/>
</dbReference>
<dbReference type="STRING" id="1895771.BGO89_08365"/>
<name>A0A1M3L3R2_9BACT</name>
<sequence>MKRTKRTLGGAIGVLAILASGCATYQEPPATADATPPPGYAPVFVRNVAPMPQKKTQSMAISPGRVDIGDAGKVRMYMHIVDSTGTYFQGASQGAFKNMWCRITETVGDTKRDVKKFTVREVSERDHEPIAVALVTDHSGSMGDARARSVQEAAAAFLDRKAAEDGISLVRYDHRIQVEAPLSKDGTALKGLLAKNGLEGFGGGTAIHSGVAGAIDHLNASANGYVRKAVIVFTDGQENSSKITRDSLIRYARNSHVAVCAVDFGEGINEGYMEGIARATGGSYHHIYRTSEFEPMFEDVYRRLKNAYVVEYTPQEYGLHTVKMSFCFPKDSLATEFAYDNTPDVGSITLLNVFFDFNKSTLTKESKAAIDNVVTMLKAFPTMTIEVRGHTDNMNRTSDSTYNATLSERRAQAVREAIVRAGVDGKRVSAKGFGDAVPIASNDTDEGRALNRRTEFIILTK</sequence>
<proteinExistence type="predicted"/>
<evidence type="ECO:0000256" key="2">
    <source>
        <dbReference type="ARBA" id="ARBA00023136"/>
    </source>
</evidence>
<dbReference type="InterPro" id="IPR050330">
    <property type="entry name" value="Bact_OuterMem_StrucFunc"/>
</dbReference>
<accession>A0A1M3L3R2</accession>
<dbReference type="InterPro" id="IPR036737">
    <property type="entry name" value="OmpA-like_sf"/>
</dbReference>
<dbReference type="AlphaFoldDB" id="A0A1M3L3R2"/>
<evidence type="ECO:0000313" key="9">
    <source>
        <dbReference type="Proteomes" id="UP000184233"/>
    </source>
</evidence>
<evidence type="ECO:0000256" key="3">
    <source>
        <dbReference type="ARBA" id="ARBA00023237"/>
    </source>
</evidence>
<dbReference type="Pfam" id="PF00092">
    <property type="entry name" value="VWA"/>
    <property type="match status" value="1"/>
</dbReference>
<dbReference type="PROSITE" id="PS51257">
    <property type="entry name" value="PROKAR_LIPOPROTEIN"/>
    <property type="match status" value="1"/>
</dbReference>
<dbReference type="Pfam" id="PF00691">
    <property type="entry name" value="OmpA"/>
    <property type="match status" value="1"/>
</dbReference>
<dbReference type="CDD" id="cd07185">
    <property type="entry name" value="OmpA_C-like"/>
    <property type="match status" value="1"/>
</dbReference>
<dbReference type="InterPro" id="IPR006664">
    <property type="entry name" value="OMP_bac"/>
</dbReference>
<dbReference type="SUPFAM" id="SSF53300">
    <property type="entry name" value="vWA-like"/>
    <property type="match status" value="1"/>
</dbReference>
<protein>
    <recommendedName>
        <fullName evidence="10">VWFA domain-containing protein</fullName>
    </recommendedName>
</protein>
<dbReference type="SUPFAM" id="SSF103088">
    <property type="entry name" value="OmpA-like"/>
    <property type="match status" value="1"/>
</dbReference>
<evidence type="ECO:0000256" key="5">
    <source>
        <dbReference type="SAM" id="SignalP"/>
    </source>
</evidence>
<comment type="subcellular location">
    <subcellularLocation>
        <location evidence="1">Cell outer membrane</location>
    </subcellularLocation>
</comment>